<dbReference type="AlphaFoldDB" id="A0A8T7M1V8"/>
<dbReference type="EMBL" id="CP128399">
    <property type="protein sequence ID" value="WJW65499.1"/>
    <property type="molecule type" value="Genomic_DNA"/>
</dbReference>
<reference evidence="3" key="2">
    <citation type="journal article" date="2024" name="Nature">
        <title>Anoxygenic phototroph of the Chloroflexota uses a type I reaction centre.</title>
        <authorList>
            <person name="Tsuji J.M."/>
            <person name="Shaw N.A."/>
            <person name="Nagashima S."/>
            <person name="Venkiteswaran J.J."/>
            <person name="Schiff S.L."/>
            <person name="Watanabe T."/>
            <person name="Fukui M."/>
            <person name="Hanada S."/>
            <person name="Tank M."/>
            <person name="Neufeld J.D."/>
        </authorList>
    </citation>
    <scope>NUCLEOTIDE SEQUENCE</scope>
    <source>
        <strain evidence="3">L227-S17</strain>
    </source>
</reference>
<evidence type="ECO:0000313" key="3">
    <source>
        <dbReference type="EMBL" id="WJW65499.1"/>
    </source>
</evidence>
<protein>
    <submittedName>
        <fullName evidence="2">Transposase</fullName>
    </submittedName>
</protein>
<dbReference type="Pfam" id="PF05598">
    <property type="entry name" value="DUF772"/>
    <property type="match status" value="1"/>
</dbReference>
<evidence type="ECO:0000313" key="4">
    <source>
        <dbReference type="Proteomes" id="UP000521676"/>
    </source>
</evidence>
<accession>A0A8T7M1V8</accession>
<sequence>MSFLAQPISTIPELTDQVTKQAFPEGNLYMRIRNELGCIYSERDFATLFPPRARLSFAAWRLVLITIMQYIENLTDRQAAEMVRGRIDWKYVLGLELTDSGFDSHVLSEFRTRLLEGSPEKRLFELVLERLKQCRLLMSGAKQHTDSSYVLATLRSLNRTEKVAEMLRATIHALAIVAPTWLRQHLTPEWFERYFPQIEEYRVPKTEEARNTYIETVGTDGIKLLQAIYAETTPPGETLRAVEEVETLKQLWVQHFYFEAGQLCWREVKDIPTVPLRHNLPCAGEACYVEKRGIKKQGYEEHMSEGYTQQQVRLLTHELIKNSTKVCSLQFK</sequence>
<dbReference type="InterPro" id="IPR008490">
    <property type="entry name" value="Transposase_InsH_N"/>
</dbReference>
<dbReference type="EMBL" id="JACATZ010000001">
    <property type="protein sequence ID" value="NWJ46120.1"/>
    <property type="molecule type" value="Genomic_DNA"/>
</dbReference>
<dbReference type="RefSeq" id="WP_341467383.1">
    <property type="nucleotide sequence ID" value="NZ_CP128399.1"/>
</dbReference>
<evidence type="ECO:0000259" key="1">
    <source>
        <dbReference type="Pfam" id="PF05598"/>
    </source>
</evidence>
<reference evidence="2 4" key="1">
    <citation type="submission" date="2020-06" db="EMBL/GenBank/DDBJ databases">
        <title>Anoxygenic phototrophic Chloroflexota member uses a Type I reaction center.</title>
        <authorList>
            <person name="Tsuji J.M."/>
            <person name="Shaw N.A."/>
            <person name="Nagashima S."/>
            <person name="Venkiteswaran J."/>
            <person name="Schiff S.L."/>
            <person name="Hanada S."/>
            <person name="Tank M."/>
            <person name="Neufeld J.D."/>
        </authorList>
    </citation>
    <scope>NUCLEOTIDE SEQUENCE [LARGE SCALE GENOMIC DNA]</scope>
    <source>
        <strain evidence="2">L227-S17</strain>
    </source>
</reference>
<gene>
    <name evidence="2" type="ORF">HXX08_09600</name>
    <name evidence="3" type="ORF">OZ401_001264</name>
</gene>
<dbReference type="Proteomes" id="UP001431572">
    <property type="component" value="Chromosome 1"/>
</dbReference>
<keyword evidence="5" id="KW-1185">Reference proteome</keyword>
<name>A0A8T7M1V8_9CHLR</name>
<evidence type="ECO:0000313" key="5">
    <source>
        <dbReference type="Proteomes" id="UP001431572"/>
    </source>
</evidence>
<organism evidence="2 4">
    <name type="scientific">Candidatus Chlorohelix allophototropha</name>
    <dbReference type="NCBI Taxonomy" id="3003348"/>
    <lineage>
        <taxon>Bacteria</taxon>
        <taxon>Bacillati</taxon>
        <taxon>Chloroflexota</taxon>
        <taxon>Chloroflexia</taxon>
        <taxon>Candidatus Chloroheliales</taxon>
        <taxon>Candidatus Chloroheliaceae</taxon>
        <taxon>Candidatus Chlorohelix</taxon>
    </lineage>
</organism>
<dbReference type="Proteomes" id="UP000521676">
    <property type="component" value="Unassembled WGS sequence"/>
</dbReference>
<feature type="domain" description="Transposase InsH N-terminal" evidence="1">
    <location>
        <begin position="20"/>
        <end position="113"/>
    </location>
</feature>
<evidence type="ECO:0000313" key="2">
    <source>
        <dbReference type="EMBL" id="NWJ46120.1"/>
    </source>
</evidence>
<proteinExistence type="predicted"/>